<dbReference type="Proteomes" id="UP000246352">
    <property type="component" value="Unassembled WGS sequence"/>
</dbReference>
<dbReference type="CDD" id="cd07720">
    <property type="entry name" value="OPHC2-like_MBL-fold"/>
    <property type="match status" value="1"/>
</dbReference>
<feature type="domain" description="Metallo-beta-lactamase" evidence="5">
    <location>
        <begin position="82"/>
        <end position="286"/>
    </location>
</feature>
<dbReference type="GO" id="GO:0046872">
    <property type="term" value="F:metal ion binding"/>
    <property type="evidence" value="ECO:0007669"/>
    <property type="project" value="UniProtKB-KW"/>
</dbReference>
<keyword evidence="3 6" id="KW-0378">Hydrolase</keyword>
<comment type="caution">
    <text evidence="6">The sequence shown here is derived from an EMBL/GenBank/DDBJ whole genome shotgun (WGS) entry which is preliminary data.</text>
</comment>
<dbReference type="InterPro" id="IPR001279">
    <property type="entry name" value="Metallo-B-lactamas"/>
</dbReference>
<keyword evidence="4" id="KW-0862">Zinc</keyword>
<evidence type="ECO:0000256" key="4">
    <source>
        <dbReference type="ARBA" id="ARBA00022833"/>
    </source>
</evidence>
<keyword evidence="7" id="KW-1185">Reference proteome</keyword>
<dbReference type="InterPro" id="IPR051013">
    <property type="entry name" value="MBL_superfamily_lactonases"/>
</dbReference>
<dbReference type="AlphaFoldDB" id="A0A317PX67"/>
<dbReference type="EMBL" id="QGTR01000001">
    <property type="protein sequence ID" value="PWW04090.1"/>
    <property type="molecule type" value="Genomic_DNA"/>
</dbReference>
<reference evidence="6 7" key="1">
    <citation type="submission" date="2018-05" db="EMBL/GenBank/DDBJ databases">
        <title>Genomic Encyclopedia of Type Strains, Phase IV (KMG-IV): sequencing the most valuable type-strain genomes for metagenomic binning, comparative biology and taxonomic classification.</title>
        <authorList>
            <person name="Goeker M."/>
        </authorList>
    </citation>
    <scope>NUCLEOTIDE SEQUENCE [LARGE SCALE GENOMIC DNA]</scope>
    <source>
        <strain evidence="6 7">DSM 16791</strain>
    </source>
</reference>
<evidence type="ECO:0000256" key="3">
    <source>
        <dbReference type="ARBA" id="ARBA00022801"/>
    </source>
</evidence>
<comment type="similarity">
    <text evidence="1">Belongs to the metallo-beta-lactamase superfamily.</text>
</comment>
<protein>
    <submittedName>
        <fullName evidence="6">Glyoxylase-like metal-dependent hydrolase (Beta-lactamase superfamily II)</fullName>
    </submittedName>
</protein>
<dbReference type="Pfam" id="PF00753">
    <property type="entry name" value="Lactamase_B"/>
    <property type="match status" value="1"/>
</dbReference>
<dbReference type="RefSeq" id="WP_110030566.1">
    <property type="nucleotide sequence ID" value="NZ_QGTR01000001.1"/>
</dbReference>
<dbReference type="GO" id="GO:0016787">
    <property type="term" value="F:hydrolase activity"/>
    <property type="evidence" value="ECO:0007669"/>
    <property type="project" value="UniProtKB-KW"/>
</dbReference>
<proteinExistence type="inferred from homology"/>
<dbReference type="OrthoDB" id="9773738at2"/>
<dbReference type="Gene3D" id="3.60.15.10">
    <property type="entry name" value="Ribonuclease Z/Hydroxyacylglutathione hydrolase-like"/>
    <property type="match status" value="1"/>
</dbReference>
<dbReference type="SUPFAM" id="SSF56281">
    <property type="entry name" value="Metallo-hydrolase/oxidoreductase"/>
    <property type="match status" value="1"/>
</dbReference>
<dbReference type="InterPro" id="IPR036866">
    <property type="entry name" value="RibonucZ/Hydroxyglut_hydro"/>
</dbReference>
<dbReference type="InterPro" id="IPR006311">
    <property type="entry name" value="TAT_signal"/>
</dbReference>
<organism evidence="6 7">
    <name type="scientific">Hoeflea marina</name>
    <dbReference type="NCBI Taxonomy" id="274592"/>
    <lineage>
        <taxon>Bacteria</taxon>
        <taxon>Pseudomonadati</taxon>
        <taxon>Pseudomonadota</taxon>
        <taxon>Alphaproteobacteria</taxon>
        <taxon>Hyphomicrobiales</taxon>
        <taxon>Rhizobiaceae</taxon>
        <taxon>Hoeflea</taxon>
    </lineage>
</organism>
<dbReference type="SMART" id="SM00849">
    <property type="entry name" value="Lactamase_B"/>
    <property type="match status" value="1"/>
</dbReference>
<dbReference type="PANTHER" id="PTHR42978">
    <property type="entry name" value="QUORUM-QUENCHING LACTONASE YTNP-RELATED-RELATED"/>
    <property type="match status" value="1"/>
</dbReference>
<dbReference type="PROSITE" id="PS51318">
    <property type="entry name" value="TAT"/>
    <property type="match status" value="1"/>
</dbReference>
<sequence length="308" mass="32711">MRRPIKSSRRDFLSLGLAAAGMAGLPLMPVRRSFAAGAAEFTVLSDGHLMLPLGFSYPDVPQDELKAMLAAAGQPVDSLAPDCNVTMLRSGDRLILFDVGAGGNFMPTAGKLADSLAAAGVEPDEVTDVIFTHGHPDHLWGLIDDFDEPVFANAGFHMSAVEWQFWTDPETVNVMEEARKTFAVGAASRLALIADRINLFAPGDEVVAGVEAVDTAGHTPGHTSFMVHGGGDPVLVAGDAISHPLISFEHPEWPSGADQDTGMGIRTRMALLDRLAADKAAIIGYHLPMPGQGRVERTDSAYRFAPDA</sequence>
<accession>A0A317PX67</accession>
<evidence type="ECO:0000256" key="2">
    <source>
        <dbReference type="ARBA" id="ARBA00022723"/>
    </source>
</evidence>
<evidence type="ECO:0000313" key="6">
    <source>
        <dbReference type="EMBL" id="PWW04090.1"/>
    </source>
</evidence>
<dbReference type="PANTHER" id="PTHR42978:SF6">
    <property type="entry name" value="QUORUM-QUENCHING LACTONASE YTNP-RELATED"/>
    <property type="match status" value="1"/>
</dbReference>
<keyword evidence="2" id="KW-0479">Metal-binding</keyword>
<gene>
    <name evidence="6" type="ORF">DFR52_101780</name>
</gene>
<evidence type="ECO:0000259" key="5">
    <source>
        <dbReference type="SMART" id="SM00849"/>
    </source>
</evidence>
<evidence type="ECO:0000256" key="1">
    <source>
        <dbReference type="ARBA" id="ARBA00007749"/>
    </source>
</evidence>
<evidence type="ECO:0000313" key="7">
    <source>
        <dbReference type="Proteomes" id="UP000246352"/>
    </source>
</evidence>
<name>A0A317PX67_9HYPH</name>